<gene>
    <name evidence="2" type="ORF">DGAL_LOCUS9864</name>
</gene>
<reference evidence="2" key="1">
    <citation type="submission" date="2021-11" db="EMBL/GenBank/DDBJ databases">
        <authorList>
            <person name="Schell T."/>
        </authorList>
    </citation>
    <scope>NUCLEOTIDE SEQUENCE</scope>
    <source>
        <strain evidence="2">M5</strain>
    </source>
</reference>
<evidence type="ECO:0000256" key="1">
    <source>
        <dbReference type="SAM" id="Phobius"/>
    </source>
</evidence>
<evidence type="ECO:0000313" key="2">
    <source>
        <dbReference type="EMBL" id="CAH0106707.1"/>
    </source>
</evidence>
<keyword evidence="1" id="KW-1133">Transmembrane helix</keyword>
<proteinExistence type="predicted"/>
<dbReference type="Proteomes" id="UP000789390">
    <property type="component" value="Unassembled WGS sequence"/>
</dbReference>
<name>A0A8J2RUR2_9CRUS</name>
<dbReference type="AlphaFoldDB" id="A0A8J2RUR2"/>
<accession>A0A8J2RUR2</accession>
<dbReference type="EMBL" id="CAKKLH010000227">
    <property type="protein sequence ID" value="CAH0106707.1"/>
    <property type="molecule type" value="Genomic_DNA"/>
</dbReference>
<comment type="caution">
    <text evidence="2">The sequence shown here is derived from an EMBL/GenBank/DDBJ whole genome shotgun (WGS) entry which is preliminary data.</text>
</comment>
<keyword evidence="3" id="KW-1185">Reference proteome</keyword>
<evidence type="ECO:0000313" key="3">
    <source>
        <dbReference type="Proteomes" id="UP000789390"/>
    </source>
</evidence>
<organism evidence="2 3">
    <name type="scientific">Daphnia galeata</name>
    <dbReference type="NCBI Taxonomy" id="27404"/>
    <lineage>
        <taxon>Eukaryota</taxon>
        <taxon>Metazoa</taxon>
        <taxon>Ecdysozoa</taxon>
        <taxon>Arthropoda</taxon>
        <taxon>Crustacea</taxon>
        <taxon>Branchiopoda</taxon>
        <taxon>Diplostraca</taxon>
        <taxon>Cladocera</taxon>
        <taxon>Anomopoda</taxon>
        <taxon>Daphniidae</taxon>
        <taxon>Daphnia</taxon>
    </lineage>
</organism>
<sequence>MCSIAVETFASVLWLWNLLLVFYGFRVWDPFKKEKNYLSIYLITWNVVTVEPPPSEQLQSLLDLYTDFIAIALQEVKSQPQNLSR</sequence>
<keyword evidence="1" id="KW-0812">Transmembrane</keyword>
<protein>
    <submittedName>
        <fullName evidence="2">Uncharacterized protein</fullName>
    </submittedName>
</protein>
<dbReference type="OrthoDB" id="62798at2759"/>
<feature type="transmembrane region" description="Helical" evidence="1">
    <location>
        <begin position="6"/>
        <end position="25"/>
    </location>
</feature>
<keyword evidence="1" id="KW-0472">Membrane</keyword>